<evidence type="ECO:0000313" key="2">
    <source>
        <dbReference type="WBParaSite" id="Gr19_v10_g11319.t1"/>
    </source>
</evidence>
<keyword evidence="1" id="KW-1185">Reference proteome</keyword>
<accession>A0A914GUG3</accession>
<proteinExistence type="predicted"/>
<evidence type="ECO:0000313" key="1">
    <source>
        <dbReference type="Proteomes" id="UP000887572"/>
    </source>
</evidence>
<sequence>MLPPPSLLNRIHRFAHFRLRILSLSGRSFHWSVGRSPPPPPLLPTELSVGLYASIKFPQFLRPLSFPPPKFTVHRELAPPESLKIGAIFPLP</sequence>
<reference evidence="2" key="1">
    <citation type="submission" date="2022-11" db="UniProtKB">
        <authorList>
            <consortium name="WormBaseParasite"/>
        </authorList>
    </citation>
    <scope>IDENTIFICATION</scope>
</reference>
<dbReference type="AlphaFoldDB" id="A0A914GUG3"/>
<dbReference type="Proteomes" id="UP000887572">
    <property type="component" value="Unplaced"/>
</dbReference>
<protein>
    <submittedName>
        <fullName evidence="2">Uncharacterized protein</fullName>
    </submittedName>
</protein>
<organism evidence="1 2">
    <name type="scientific">Globodera rostochiensis</name>
    <name type="common">Golden nematode worm</name>
    <name type="synonym">Heterodera rostochiensis</name>
    <dbReference type="NCBI Taxonomy" id="31243"/>
    <lineage>
        <taxon>Eukaryota</taxon>
        <taxon>Metazoa</taxon>
        <taxon>Ecdysozoa</taxon>
        <taxon>Nematoda</taxon>
        <taxon>Chromadorea</taxon>
        <taxon>Rhabditida</taxon>
        <taxon>Tylenchina</taxon>
        <taxon>Tylenchomorpha</taxon>
        <taxon>Tylenchoidea</taxon>
        <taxon>Heteroderidae</taxon>
        <taxon>Heteroderinae</taxon>
        <taxon>Globodera</taxon>
    </lineage>
</organism>
<dbReference type="WBParaSite" id="Gr19_v10_g11319.t1">
    <property type="protein sequence ID" value="Gr19_v10_g11319.t1"/>
    <property type="gene ID" value="Gr19_v10_g11319"/>
</dbReference>
<name>A0A914GUG3_GLORO</name>